<keyword evidence="2" id="KW-0472">Membrane</keyword>
<dbReference type="PROSITE" id="PS50848">
    <property type="entry name" value="START"/>
    <property type="match status" value="1"/>
</dbReference>
<dbReference type="PANTHER" id="PTHR19308">
    <property type="entry name" value="PHOSPHATIDYLCHOLINE TRANSFER PROTEIN"/>
    <property type="match status" value="1"/>
</dbReference>
<dbReference type="InterPro" id="IPR002913">
    <property type="entry name" value="START_lipid-bd_dom"/>
</dbReference>
<dbReference type="Gene3D" id="3.30.530.20">
    <property type="match status" value="1"/>
</dbReference>
<comment type="caution">
    <text evidence="4">The sequence shown here is derived from an EMBL/GenBank/DDBJ whole genome shotgun (WGS) entry which is preliminary data.</text>
</comment>
<dbReference type="GO" id="GO:0005737">
    <property type="term" value="C:cytoplasm"/>
    <property type="evidence" value="ECO:0007669"/>
    <property type="project" value="UniProtKB-ARBA"/>
</dbReference>
<dbReference type="Proteomes" id="UP001489004">
    <property type="component" value="Unassembled WGS sequence"/>
</dbReference>
<sequence>MNWALAKPRALELLPHVACFGVVCMLSACARHFLAEMLELAAARLSEVLGTWRTEVVVATVGSAWVVSRTRSLPFVTGLQRQMLQLLVAGGSLQALGKAQAADASSKQACLDPRVVGTAVESLGQDHGCAELIQQLIPEDYLLQFGAALGEEPSQAALVRRALPGAWGQPGSVFGMPDNGHDPDQAWEHILEESTSTLAYWAWRKPHRAGLYAYRTHVVMEGITAPQLRDFNLNDAARFTWDESMLEIEKLPLPTGSHGESKLAQYRAKFPRPMAARDYIYGRRVWGRPSDGGCYVVNVGLDLPGVLPPGRSVPVKDYISLSVVRACASCKGYPEGAAEVITMYFEDPGVRAGIMNIAIRKGLWAFVQKHEAGLREYLAAKQARAERLVRRKSLGGRGSPRAGGRSEPASSIPSSSEYDSETGSEDASYTHSHYAHQRSHHGRRRRRLIPGIRPRKLLLSSLGMVGKVVSSVLFLESGRNEYYYGSDV</sequence>
<gene>
    <name evidence="4" type="ORF">WJX72_001542</name>
</gene>
<keyword evidence="5" id="KW-1185">Reference proteome</keyword>
<feature type="domain" description="START" evidence="3">
    <location>
        <begin position="184"/>
        <end position="379"/>
    </location>
</feature>
<reference evidence="4 5" key="1">
    <citation type="journal article" date="2024" name="Nat. Commun.">
        <title>Phylogenomics reveals the evolutionary origins of lichenization in chlorophyte algae.</title>
        <authorList>
            <person name="Puginier C."/>
            <person name="Libourel C."/>
            <person name="Otte J."/>
            <person name="Skaloud P."/>
            <person name="Haon M."/>
            <person name="Grisel S."/>
            <person name="Petersen M."/>
            <person name="Berrin J.G."/>
            <person name="Delaux P.M."/>
            <person name="Dal Grande F."/>
            <person name="Keller J."/>
        </authorList>
    </citation>
    <scope>NUCLEOTIDE SEQUENCE [LARGE SCALE GENOMIC DNA]</scope>
    <source>
        <strain evidence="4 5">SAG 2043</strain>
    </source>
</reference>
<keyword evidence="2" id="KW-1133">Transmembrane helix</keyword>
<dbReference type="GO" id="GO:0008289">
    <property type="term" value="F:lipid binding"/>
    <property type="evidence" value="ECO:0007669"/>
    <property type="project" value="InterPro"/>
</dbReference>
<name>A0AAW1PAN6_9CHLO</name>
<dbReference type="AlphaFoldDB" id="A0AAW1PAN6"/>
<dbReference type="InterPro" id="IPR051213">
    <property type="entry name" value="START_lipid_transfer"/>
</dbReference>
<dbReference type="InterPro" id="IPR023393">
    <property type="entry name" value="START-like_dom_sf"/>
</dbReference>
<dbReference type="SUPFAM" id="SSF55961">
    <property type="entry name" value="Bet v1-like"/>
    <property type="match status" value="1"/>
</dbReference>
<feature type="transmembrane region" description="Helical" evidence="2">
    <location>
        <begin position="13"/>
        <end position="34"/>
    </location>
</feature>
<feature type="compositionally biased region" description="Low complexity" evidence="1">
    <location>
        <begin position="399"/>
        <end position="417"/>
    </location>
</feature>
<dbReference type="PROSITE" id="PS51257">
    <property type="entry name" value="PROKAR_LIPOPROTEIN"/>
    <property type="match status" value="1"/>
</dbReference>
<evidence type="ECO:0000256" key="1">
    <source>
        <dbReference type="SAM" id="MobiDB-lite"/>
    </source>
</evidence>
<evidence type="ECO:0000259" key="3">
    <source>
        <dbReference type="PROSITE" id="PS50848"/>
    </source>
</evidence>
<evidence type="ECO:0000256" key="2">
    <source>
        <dbReference type="SAM" id="Phobius"/>
    </source>
</evidence>
<dbReference type="EMBL" id="JALJOR010000015">
    <property type="protein sequence ID" value="KAK9805498.1"/>
    <property type="molecule type" value="Genomic_DNA"/>
</dbReference>
<feature type="region of interest" description="Disordered" evidence="1">
    <location>
        <begin position="389"/>
        <end position="447"/>
    </location>
</feature>
<evidence type="ECO:0000313" key="5">
    <source>
        <dbReference type="Proteomes" id="UP001489004"/>
    </source>
</evidence>
<evidence type="ECO:0000313" key="4">
    <source>
        <dbReference type="EMBL" id="KAK9805498.1"/>
    </source>
</evidence>
<protein>
    <recommendedName>
        <fullName evidence="3">START domain-containing protein</fullName>
    </recommendedName>
</protein>
<accession>A0AAW1PAN6</accession>
<feature type="compositionally biased region" description="Basic residues" evidence="1">
    <location>
        <begin position="433"/>
        <end position="447"/>
    </location>
</feature>
<keyword evidence="2" id="KW-0812">Transmembrane</keyword>
<organism evidence="4 5">
    <name type="scientific">[Myrmecia] bisecta</name>
    <dbReference type="NCBI Taxonomy" id="41462"/>
    <lineage>
        <taxon>Eukaryota</taxon>
        <taxon>Viridiplantae</taxon>
        <taxon>Chlorophyta</taxon>
        <taxon>core chlorophytes</taxon>
        <taxon>Trebouxiophyceae</taxon>
        <taxon>Trebouxiales</taxon>
        <taxon>Trebouxiaceae</taxon>
        <taxon>Myrmecia</taxon>
    </lineage>
</organism>
<dbReference type="PANTHER" id="PTHR19308:SF39">
    <property type="entry name" value="PHOSPHATIDYLCHOLINE TRANSFER PROTEIN"/>
    <property type="match status" value="1"/>
</dbReference>
<proteinExistence type="predicted"/>